<dbReference type="InterPro" id="IPR036388">
    <property type="entry name" value="WH-like_DNA-bd_sf"/>
</dbReference>
<dbReference type="NCBIfam" id="TIGR00738">
    <property type="entry name" value="rrf2_super"/>
    <property type="match status" value="1"/>
</dbReference>
<organism evidence="2 3">
    <name type="scientific">Limobrevibacterium gyesilva</name>
    <dbReference type="NCBI Taxonomy" id="2991712"/>
    <lineage>
        <taxon>Bacteria</taxon>
        <taxon>Pseudomonadati</taxon>
        <taxon>Pseudomonadota</taxon>
        <taxon>Alphaproteobacteria</taxon>
        <taxon>Acetobacterales</taxon>
        <taxon>Acetobacteraceae</taxon>
        <taxon>Limobrevibacterium</taxon>
    </lineage>
</organism>
<reference evidence="2" key="2">
    <citation type="submission" date="2022-10" db="EMBL/GenBank/DDBJ databases">
        <authorList>
            <person name="Trinh H.N."/>
        </authorList>
    </citation>
    <scope>NUCLEOTIDE SEQUENCE</scope>
    <source>
        <strain evidence="2">RN2-1</strain>
    </source>
</reference>
<dbReference type="Gene3D" id="1.10.10.10">
    <property type="entry name" value="Winged helix-like DNA-binding domain superfamily/Winged helix DNA-binding domain"/>
    <property type="match status" value="1"/>
</dbReference>
<evidence type="ECO:0000313" key="3">
    <source>
        <dbReference type="Proteomes" id="UP001165679"/>
    </source>
</evidence>
<dbReference type="GO" id="GO:0003677">
    <property type="term" value="F:DNA binding"/>
    <property type="evidence" value="ECO:0007669"/>
    <property type="project" value="UniProtKB-KW"/>
</dbReference>
<dbReference type="PANTHER" id="PTHR33221:SF4">
    <property type="entry name" value="HTH-TYPE TRANSCRIPTIONAL REPRESSOR NSRR"/>
    <property type="match status" value="1"/>
</dbReference>
<dbReference type="GO" id="GO:0003700">
    <property type="term" value="F:DNA-binding transcription factor activity"/>
    <property type="evidence" value="ECO:0007669"/>
    <property type="project" value="TreeGrafter"/>
</dbReference>
<keyword evidence="1" id="KW-0238">DNA-binding</keyword>
<accession>A0AA41YN75</accession>
<dbReference type="InterPro" id="IPR000944">
    <property type="entry name" value="Tscrpt_reg_Rrf2"/>
</dbReference>
<gene>
    <name evidence="2" type="ORF">OL599_11275</name>
</gene>
<dbReference type="GO" id="GO:0005829">
    <property type="term" value="C:cytosol"/>
    <property type="evidence" value="ECO:0007669"/>
    <property type="project" value="TreeGrafter"/>
</dbReference>
<dbReference type="EMBL" id="JAPDNT010000006">
    <property type="protein sequence ID" value="MCW3475153.1"/>
    <property type="molecule type" value="Genomic_DNA"/>
</dbReference>
<dbReference type="InterPro" id="IPR036390">
    <property type="entry name" value="WH_DNA-bd_sf"/>
</dbReference>
<dbReference type="SUPFAM" id="SSF46785">
    <property type="entry name" value="Winged helix' DNA-binding domain"/>
    <property type="match status" value="1"/>
</dbReference>
<protein>
    <submittedName>
        <fullName evidence="2">Rrf2 family transcriptional regulator</fullName>
    </submittedName>
</protein>
<name>A0AA41YN75_9PROT</name>
<proteinExistence type="predicted"/>
<comment type="caution">
    <text evidence="2">The sequence shown here is derived from an EMBL/GenBank/DDBJ whole genome shotgun (WGS) entry which is preliminary data.</text>
</comment>
<dbReference type="PANTHER" id="PTHR33221">
    <property type="entry name" value="WINGED HELIX-TURN-HELIX TRANSCRIPTIONAL REGULATOR, RRF2 FAMILY"/>
    <property type="match status" value="1"/>
</dbReference>
<keyword evidence="3" id="KW-1185">Reference proteome</keyword>
<reference evidence="2" key="1">
    <citation type="submission" date="2022-09" db="EMBL/GenBank/DDBJ databases">
        <title>Rhodovastum sp. nov. RN2-1 isolated from soil in Seongnam, South Korea.</title>
        <authorList>
            <person name="Le N.T."/>
        </authorList>
    </citation>
    <scope>NUCLEOTIDE SEQUENCE</scope>
    <source>
        <strain evidence="2">RN2-1</strain>
    </source>
</reference>
<evidence type="ECO:0000256" key="1">
    <source>
        <dbReference type="ARBA" id="ARBA00023125"/>
    </source>
</evidence>
<evidence type="ECO:0000313" key="2">
    <source>
        <dbReference type="EMBL" id="MCW3475153.1"/>
    </source>
</evidence>
<dbReference type="AlphaFoldDB" id="A0AA41YN75"/>
<sequence length="159" mass="17116">MRLTAFTDYSLRALMYLAAEQPGRENLARIADIAAAYGISEAHLTKVVYLLAQGGEIETIRGRNGGLRLGRPPDQINLGQLIRRTEPDLTLVECFDGGACRVDTACALKHVLHEALDAFLAVLDRYTLADLMAPRRDIAALLGLTPGRGSASRGLPSSA</sequence>
<dbReference type="Proteomes" id="UP001165679">
    <property type="component" value="Unassembled WGS sequence"/>
</dbReference>
<dbReference type="RefSeq" id="WP_264713847.1">
    <property type="nucleotide sequence ID" value="NZ_JAPDNT010000006.1"/>
</dbReference>
<dbReference type="PROSITE" id="PS51197">
    <property type="entry name" value="HTH_RRF2_2"/>
    <property type="match status" value="1"/>
</dbReference>
<dbReference type="Pfam" id="PF02082">
    <property type="entry name" value="Rrf2"/>
    <property type="match status" value="1"/>
</dbReference>